<evidence type="ECO:0000313" key="1">
    <source>
        <dbReference type="EMBL" id="KAA8529102.1"/>
    </source>
</evidence>
<dbReference type="PANTHER" id="PTHR33702">
    <property type="entry name" value="BNAA09G40010D PROTEIN"/>
    <property type="match status" value="1"/>
</dbReference>
<accession>A0A5J5AGX5</accession>
<proteinExistence type="predicted"/>
<name>A0A5J5AGX5_9ASTE</name>
<gene>
    <name evidence="1" type="ORF">F0562_034099</name>
</gene>
<dbReference type="OrthoDB" id="764584at2759"/>
<protein>
    <submittedName>
        <fullName evidence="1">Uncharacterized protein</fullName>
    </submittedName>
</protein>
<dbReference type="PANTHER" id="PTHR33702:SF2">
    <property type="match status" value="1"/>
</dbReference>
<dbReference type="EMBL" id="CM018044">
    <property type="protein sequence ID" value="KAA8529102.1"/>
    <property type="molecule type" value="Genomic_DNA"/>
</dbReference>
<keyword evidence="2" id="KW-1185">Reference proteome</keyword>
<evidence type="ECO:0000313" key="2">
    <source>
        <dbReference type="Proteomes" id="UP000325577"/>
    </source>
</evidence>
<organism evidence="1 2">
    <name type="scientific">Nyssa sinensis</name>
    <dbReference type="NCBI Taxonomy" id="561372"/>
    <lineage>
        <taxon>Eukaryota</taxon>
        <taxon>Viridiplantae</taxon>
        <taxon>Streptophyta</taxon>
        <taxon>Embryophyta</taxon>
        <taxon>Tracheophyta</taxon>
        <taxon>Spermatophyta</taxon>
        <taxon>Magnoliopsida</taxon>
        <taxon>eudicotyledons</taxon>
        <taxon>Gunneridae</taxon>
        <taxon>Pentapetalae</taxon>
        <taxon>asterids</taxon>
        <taxon>Cornales</taxon>
        <taxon>Nyssaceae</taxon>
        <taxon>Nyssa</taxon>
    </lineage>
</organism>
<dbReference type="Proteomes" id="UP000325577">
    <property type="component" value="Linkage Group LG20"/>
</dbReference>
<dbReference type="AlphaFoldDB" id="A0A5J5AGX5"/>
<reference evidence="1 2" key="1">
    <citation type="submission" date="2019-09" db="EMBL/GenBank/DDBJ databases">
        <title>A chromosome-level genome assembly of the Chinese tupelo Nyssa sinensis.</title>
        <authorList>
            <person name="Yang X."/>
            <person name="Kang M."/>
            <person name="Yang Y."/>
            <person name="Xiong H."/>
            <person name="Wang M."/>
            <person name="Zhang Z."/>
            <person name="Wang Z."/>
            <person name="Wu H."/>
            <person name="Ma T."/>
            <person name="Liu J."/>
            <person name="Xi Z."/>
        </authorList>
    </citation>
    <scope>NUCLEOTIDE SEQUENCE [LARGE SCALE GENOMIC DNA]</scope>
    <source>
        <strain evidence="1">J267</strain>
        <tissue evidence="1">Leaf</tissue>
    </source>
</reference>
<sequence length="135" mass="15902">MDILPSAYFENIKRYWRRRKYQRLDDSNRKKMKITRLGNRNCKVWKIRLVPKLRFKIVSPIKLLEKFHDGYINMMIGLVGNKKASFLGEKRVPKGRPVPIVSASAEIVDCRMVMEIYKRLVSTRELADLDGFNKG</sequence>